<evidence type="ECO:0008006" key="5">
    <source>
        <dbReference type="Google" id="ProtNLM"/>
    </source>
</evidence>
<reference evidence="4" key="1">
    <citation type="submission" date="2010-08" db="EMBL/GenBank/DDBJ databases">
        <authorList>
            <consortium name="Caenorhabditis japonica Sequencing Consortium"/>
            <person name="Wilson R.K."/>
        </authorList>
    </citation>
    <scope>NUCLEOTIDE SEQUENCE [LARGE SCALE GENOMIC DNA]</scope>
    <source>
        <strain evidence="4">DF5081</strain>
    </source>
</reference>
<dbReference type="Proteomes" id="UP000005237">
    <property type="component" value="Unassembled WGS sequence"/>
</dbReference>
<evidence type="ECO:0000256" key="2">
    <source>
        <dbReference type="SAM" id="MobiDB-lite"/>
    </source>
</evidence>
<protein>
    <recommendedName>
        <fullName evidence="5">EGF-like domain-containing protein</fullName>
    </recommendedName>
</protein>
<evidence type="ECO:0000313" key="4">
    <source>
        <dbReference type="Proteomes" id="UP000005237"/>
    </source>
</evidence>
<feature type="compositionally biased region" description="Low complexity" evidence="2">
    <location>
        <begin position="416"/>
        <end position="429"/>
    </location>
</feature>
<feature type="region of interest" description="Disordered" evidence="2">
    <location>
        <begin position="371"/>
        <end position="398"/>
    </location>
</feature>
<organism evidence="3 4">
    <name type="scientific">Caenorhabditis japonica</name>
    <dbReference type="NCBI Taxonomy" id="281687"/>
    <lineage>
        <taxon>Eukaryota</taxon>
        <taxon>Metazoa</taxon>
        <taxon>Ecdysozoa</taxon>
        <taxon>Nematoda</taxon>
        <taxon>Chromadorea</taxon>
        <taxon>Rhabditida</taxon>
        <taxon>Rhabditina</taxon>
        <taxon>Rhabditomorpha</taxon>
        <taxon>Rhabditoidea</taxon>
        <taxon>Rhabditidae</taxon>
        <taxon>Peloderinae</taxon>
        <taxon>Caenorhabditis</taxon>
    </lineage>
</organism>
<dbReference type="EnsemblMetazoa" id="CJA08492.1">
    <property type="protein sequence ID" value="CJA08492.1"/>
    <property type="gene ID" value="WBGene00127696"/>
</dbReference>
<evidence type="ECO:0000256" key="1">
    <source>
        <dbReference type="SAM" id="Coils"/>
    </source>
</evidence>
<sequence>MTSKLPLAGTTTTLPLIFSTIQLNNDVSVSDAKAILQRAVQLDLQIQALNEELNQYQINTDPNNSPFFDQLDDISKNLNAQNGTLQGYIGQLLTLQATQATIDANLATDLDIFTCFSQSNCVTDVPTTAEPTTPGPTPSVTPCTEGDLAASSTVQFDQLYSKENVDPCSIRIKASVSTNNVSVVIDLSFGGNQVGYVQLVETRTQRAVNFTTTQTGYNFTGFQQVDIHYYADARSSVQFNFSYVDVFICDLGCNNGTCAVSPSGQQYCVCPACQSTGDYCEIPLGNPCSAKQQRACGEKATTPYGKCFASDCYDGCYVCACSAGAETDSPQRCAAPNGTVGPIPPAAPSCPSTAAPITTIAVFTSTIAPAGSTSVQPVTEPSEPSTEAPTVAPAESTFTQSVTELSASISSTLGAVTTTVETTAVPTTTDPQKEE</sequence>
<accession>A0A8R1DQ90</accession>
<keyword evidence="4" id="KW-1185">Reference proteome</keyword>
<reference evidence="3" key="2">
    <citation type="submission" date="2022-06" db="UniProtKB">
        <authorList>
            <consortium name="EnsemblMetazoa"/>
        </authorList>
    </citation>
    <scope>IDENTIFICATION</scope>
    <source>
        <strain evidence="3">DF5081</strain>
    </source>
</reference>
<feature type="coiled-coil region" evidence="1">
    <location>
        <begin position="32"/>
        <end position="59"/>
    </location>
</feature>
<feature type="compositionally biased region" description="Polar residues" evidence="2">
    <location>
        <begin position="371"/>
        <end position="388"/>
    </location>
</feature>
<name>A0A8R1DQ90_CAEJA</name>
<keyword evidence="1" id="KW-0175">Coiled coil</keyword>
<proteinExistence type="predicted"/>
<feature type="region of interest" description="Disordered" evidence="2">
    <location>
        <begin position="411"/>
        <end position="435"/>
    </location>
</feature>
<dbReference type="AlphaFoldDB" id="A0A8R1DQ90"/>
<evidence type="ECO:0000313" key="3">
    <source>
        <dbReference type="EnsemblMetazoa" id="CJA08492.1"/>
    </source>
</evidence>